<sequence>MRCARLVLAVVVVSSTGCSALIASRGQDLSELTTKKVVHATFAKSVVRYGEGCPYDEFRTHRKISENWRCEYLAMAGVCTLGLAEFVNVPCELFRAV</sequence>
<evidence type="ECO:0000313" key="2">
    <source>
        <dbReference type="EMBL" id="VTR93239.1"/>
    </source>
</evidence>
<dbReference type="KEGG" id="gms:SOIL9_44750"/>
<protein>
    <recommendedName>
        <fullName evidence="4">Lipoprotein</fullName>
    </recommendedName>
</protein>
<dbReference type="PROSITE" id="PS51257">
    <property type="entry name" value="PROKAR_LIPOPROTEIN"/>
    <property type="match status" value="1"/>
</dbReference>
<evidence type="ECO:0000256" key="1">
    <source>
        <dbReference type="SAM" id="SignalP"/>
    </source>
</evidence>
<keyword evidence="3" id="KW-1185">Reference proteome</keyword>
<dbReference type="AlphaFoldDB" id="A0A6P2CWC5"/>
<organism evidence="2 3">
    <name type="scientific">Gemmata massiliana</name>
    <dbReference type="NCBI Taxonomy" id="1210884"/>
    <lineage>
        <taxon>Bacteria</taxon>
        <taxon>Pseudomonadati</taxon>
        <taxon>Planctomycetota</taxon>
        <taxon>Planctomycetia</taxon>
        <taxon>Gemmatales</taxon>
        <taxon>Gemmataceae</taxon>
        <taxon>Gemmata</taxon>
    </lineage>
</organism>
<reference evidence="2 3" key="1">
    <citation type="submission" date="2019-05" db="EMBL/GenBank/DDBJ databases">
        <authorList>
            <consortium name="Science for Life Laboratories"/>
        </authorList>
    </citation>
    <scope>NUCLEOTIDE SEQUENCE [LARGE SCALE GENOMIC DNA]</scope>
    <source>
        <strain evidence="2">Soil9</strain>
    </source>
</reference>
<dbReference type="EMBL" id="LR593886">
    <property type="protein sequence ID" value="VTR93239.1"/>
    <property type="molecule type" value="Genomic_DNA"/>
</dbReference>
<dbReference type="Proteomes" id="UP000464178">
    <property type="component" value="Chromosome"/>
</dbReference>
<dbReference type="RefSeq" id="WP_162668002.1">
    <property type="nucleotide sequence ID" value="NZ_LR593886.1"/>
</dbReference>
<feature type="chain" id="PRO_5026794973" description="Lipoprotein" evidence="1">
    <location>
        <begin position="21"/>
        <end position="97"/>
    </location>
</feature>
<accession>A0A6P2CWC5</accession>
<evidence type="ECO:0008006" key="4">
    <source>
        <dbReference type="Google" id="ProtNLM"/>
    </source>
</evidence>
<feature type="signal peptide" evidence="1">
    <location>
        <begin position="1"/>
        <end position="20"/>
    </location>
</feature>
<gene>
    <name evidence="2" type="ORF">SOIL9_44750</name>
</gene>
<keyword evidence="1" id="KW-0732">Signal</keyword>
<name>A0A6P2CWC5_9BACT</name>
<proteinExistence type="predicted"/>
<evidence type="ECO:0000313" key="3">
    <source>
        <dbReference type="Proteomes" id="UP000464178"/>
    </source>
</evidence>